<evidence type="ECO:0000313" key="5">
    <source>
        <dbReference type="Proteomes" id="UP000658720"/>
    </source>
</evidence>
<name>A0ABR9VX07_9SYNC</name>
<feature type="domain" description="Prephenate/arogenate dehydrogenase" evidence="3">
    <location>
        <begin position="1"/>
        <end position="279"/>
    </location>
</feature>
<evidence type="ECO:0000259" key="3">
    <source>
        <dbReference type="PROSITE" id="PS51176"/>
    </source>
</evidence>
<keyword evidence="5" id="KW-1185">Reference proteome</keyword>
<dbReference type="InterPro" id="IPR008927">
    <property type="entry name" value="6-PGluconate_DH-like_C_sf"/>
</dbReference>
<keyword evidence="2" id="KW-0560">Oxidoreductase</keyword>
<dbReference type="Gene3D" id="1.10.3660.10">
    <property type="entry name" value="6-phosphogluconate dehydrogenase C-terminal like domain"/>
    <property type="match status" value="1"/>
</dbReference>
<dbReference type="PANTHER" id="PTHR21363">
    <property type="entry name" value="PREPHENATE DEHYDROGENASE"/>
    <property type="match status" value="1"/>
</dbReference>
<dbReference type="PROSITE" id="PS51176">
    <property type="entry name" value="PDH_ADH"/>
    <property type="match status" value="1"/>
</dbReference>
<protein>
    <submittedName>
        <fullName evidence="4">Prephenate/arogenate dehydrogenase</fullName>
    </submittedName>
</protein>
<sequence length="279" mass="30052">MKIGVVGLGLIGASLAGDLRRQGHYLIGVSRQQSTCEKAVKRQLVDEAGQDLSLLHTAKIIFLCTPIQLILPTLEKLIPHLAPTAIVTDVASVKTAIAAPASQLWPGFIGGHPMAGTAAQGIDGAEEDLFVNAPYVLTPTEHTNPAQLACLRSVLEPLGVKIYLCAPENHDQAVAWISHLPVMVGAALIQACAGEKDREILQLAQSLASSGFRDTSRVGGGNPELGTMMATYNQQALLKSLQGYRQQLDNLITLINNQQWSELHRLLQQTNGDRENYLQ</sequence>
<organism evidence="4 5">
    <name type="scientific">Synechocystis salina LEGE 00031</name>
    <dbReference type="NCBI Taxonomy" id="1828736"/>
    <lineage>
        <taxon>Bacteria</taxon>
        <taxon>Bacillati</taxon>
        <taxon>Cyanobacteriota</taxon>
        <taxon>Cyanophyceae</taxon>
        <taxon>Synechococcales</taxon>
        <taxon>Merismopediaceae</taxon>
        <taxon>Synechocystis</taxon>
    </lineage>
</organism>
<dbReference type="PANTHER" id="PTHR21363:SF0">
    <property type="entry name" value="PREPHENATE DEHYDROGENASE [NADP(+)]"/>
    <property type="match status" value="1"/>
</dbReference>
<evidence type="ECO:0000256" key="2">
    <source>
        <dbReference type="ARBA" id="ARBA00023002"/>
    </source>
</evidence>
<dbReference type="RefSeq" id="WP_194020293.1">
    <property type="nucleotide sequence ID" value="NZ_JADEVV010000039.1"/>
</dbReference>
<proteinExistence type="inferred from homology"/>
<reference evidence="4 5" key="1">
    <citation type="submission" date="2020-10" db="EMBL/GenBank/DDBJ databases">
        <authorList>
            <person name="Castelo-Branco R."/>
            <person name="Eusebio N."/>
            <person name="Adriana R."/>
            <person name="Vieira A."/>
            <person name="Brugerolle De Fraissinette N."/>
            <person name="Rezende De Castro R."/>
            <person name="Schneider M.P."/>
            <person name="Vasconcelos V."/>
            <person name="Leao P.N."/>
        </authorList>
    </citation>
    <scope>NUCLEOTIDE SEQUENCE [LARGE SCALE GENOMIC DNA]</scope>
    <source>
        <strain evidence="4 5">LEGE 00031</strain>
    </source>
</reference>
<dbReference type="EMBL" id="JADEVV010000039">
    <property type="protein sequence ID" value="MBE9254781.1"/>
    <property type="molecule type" value="Genomic_DNA"/>
</dbReference>
<dbReference type="Pfam" id="PF20463">
    <property type="entry name" value="PDH_C"/>
    <property type="match status" value="1"/>
</dbReference>
<evidence type="ECO:0000313" key="4">
    <source>
        <dbReference type="EMBL" id="MBE9254781.1"/>
    </source>
</evidence>
<dbReference type="InterPro" id="IPR003099">
    <property type="entry name" value="Prephen_DH"/>
</dbReference>
<gene>
    <name evidence="4" type="ORF">IQ217_13230</name>
</gene>
<dbReference type="Gene3D" id="3.40.50.720">
    <property type="entry name" value="NAD(P)-binding Rossmann-like Domain"/>
    <property type="match status" value="1"/>
</dbReference>
<dbReference type="InterPro" id="IPR046826">
    <property type="entry name" value="PDH_N"/>
</dbReference>
<dbReference type="Pfam" id="PF02153">
    <property type="entry name" value="PDH_N"/>
    <property type="match status" value="1"/>
</dbReference>
<evidence type="ECO:0000256" key="1">
    <source>
        <dbReference type="ARBA" id="ARBA00007964"/>
    </source>
</evidence>
<dbReference type="SUPFAM" id="SSF48179">
    <property type="entry name" value="6-phosphogluconate dehydrogenase C-terminal domain-like"/>
    <property type="match status" value="1"/>
</dbReference>
<dbReference type="InterPro" id="IPR036291">
    <property type="entry name" value="NAD(P)-bd_dom_sf"/>
</dbReference>
<comment type="similarity">
    <text evidence="1">Belongs to the prephenate/arogenate dehydrogenase family.</text>
</comment>
<accession>A0ABR9VX07</accession>
<dbReference type="Proteomes" id="UP000658720">
    <property type="component" value="Unassembled WGS sequence"/>
</dbReference>
<dbReference type="SUPFAM" id="SSF51735">
    <property type="entry name" value="NAD(P)-binding Rossmann-fold domains"/>
    <property type="match status" value="1"/>
</dbReference>
<comment type="caution">
    <text evidence="4">The sequence shown here is derived from an EMBL/GenBank/DDBJ whole genome shotgun (WGS) entry which is preliminary data.</text>
</comment>
<dbReference type="InterPro" id="IPR050812">
    <property type="entry name" value="Preph/Arog_dehydrog"/>
</dbReference>
<dbReference type="NCBIfam" id="NF005650">
    <property type="entry name" value="PRK07417.1"/>
    <property type="match status" value="1"/>
</dbReference>
<dbReference type="InterPro" id="IPR046825">
    <property type="entry name" value="PDH_C"/>
</dbReference>